<evidence type="ECO:0000313" key="2">
    <source>
        <dbReference type="EMBL" id="MFC4136491.1"/>
    </source>
</evidence>
<feature type="transmembrane region" description="Helical" evidence="1">
    <location>
        <begin position="83"/>
        <end position="103"/>
    </location>
</feature>
<gene>
    <name evidence="2" type="ORF">ACFOZ4_38280</name>
</gene>
<proteinExistence type="predicted"/>
<keyword evidence="1" id="KW-1133">Transmembrane helix</keyword>
<dbReference type="Pfam" id="PF07332">
    <property type="entry name" value="Phage_holin_3_6"/>
    <property type="match status" value="1"/>
</dbReference>
<feature type="transmembrane region" description="Helical" evidence="1">
    <location>
        <begin position="47"/>
        <end position="77"/>
    </location>
</feature>
<dbReference type="Proteomes" id="UP001595816">
    <property type="component" value="Unassembled WGS sequence"/>
</dbReference>
<reference evidence="3" key="1">
    <citation type="journal article" date="2019" name="Int. J. Syst. Evol. Microbiol.">
        <title>The Global Catalogue of Microorganisms (GCM) 10K type strain sequencing project: providing services to taxonomists for standard genome sequencing and annotation.</title>
        <authorList>
            <consortium name="The Broad Institute Genomics Platform"/>
            <consortium name="The Broad Institute Genome Sequencing Center for Infectious Disease"/>
            <person name="Wu L."/>
            <person name="Ma J."/>
        </authorList>
    </citation>
    <scope>NUCLEOTIDE SEQUENCE [LARGE SCALE GENOMIC DNA]</scope>
    <source>
        <strain evidence="3">CGMCC 4.7289</strain>
    </source>
</reference>
<organism evidence="2 3">
    <name type="scientific">Hamadaea flava</name>
    <dbReference type="NCBI Taxonomy" id="1742688"/>
    <lineage>
        <taxon>Bacteria</taxon>
        <taxon>Bacillati</taxon>
        <taxon>Actinomycetota</taxon>
        <taxon>Actinomycetes</taxon>
        <taxon>Micromonosporales</taxon>
        <taxon>Micromonosporaceae</taxon>
        <taxon>Hamadaea</taxon>
    </lineage>
</organism>
<name>A0ABV8M1N2_9ACTN</name>
<keyword evidence="3" id="KW-1185">Reference proteome</keyword>
<dbReference type="RefSeq" id="WP_253758649.1">
    <property type="nucleotide sequence ID" value="NZ_JAMZDZ010000001.1"/>
</dbReference>
<dbReference type="EMBL" id="JBHSAY010000031">
    <property type="protein sequence ID" value="MFC4136491.1"/>
    <property type="molecule type" value="Genomic_DNA"/>
</dbReference>
<comment type="caution">
    <text evidence="2">The sequence shown here is derived from an EMBL/GenBank/DDBJ whole genome shotgun (WGS) entry which is preliminary data.</text>
</comment>
<evidence type="ECO:0000313" key="3">
    <source>
        <dbReference type="Proteomes" id="UP001595816"/>
    </source>
</evidence>
<evidence type="ECO:0000256" key="1">
    <source>
        <dbReference type="SAM" id="Phobius"/>
    </source>
</evidence>
<protein>
    <submittedName>
        <fullName evidence="2">Phage holin family protein</fullName>
    </submittedName>
</protein>
<keyword evidence="1" id="KW-0812">Transmembrane</keyword>
<accession>A0ABV8M1N2</accession>
<keyword evidence="1" id="KW-0472">Membrane</keyword>
<dbReference type="InterPro" id="IPR009937">
    <property type="entry name" value="Phage_holin_3_6"/>
</dbReference>
<sequence>MTDLRHRPHTEESTADLVRQATEQISTLVRQEMQLARTELAEKGKRVGLGVGLFAGSGVAVFYAVGALLVAAGLALALVMPGWLAALIVGVVLLIVAGVEALLGRGQVKRGTPLTPNQTVDSVRADLNQVNEAFGERNSR</sequence>